<dbReference type="EMBL" id="CAMXCT020006789">
    <property type="protein sequence ID" value="CAL1173472.1"/>
    <property type="molecule type" value="Genomic_DNA"/>
</dbReference>
<evidence type="ECO:0000313" key="3">
    <source>
        <dbReference type="EMBL" id="CAI4020097.1"/>
    </source>
</evidence>
<keyword evidence="2" id="KW-1133">Transmembrane helix</keyword>
<protein>
    <submittedName>
        <fullName evidence="5">Cytochrome b561 domain-containing protein</fullName>
    </submittedName>
</protein>
<sequence>MDPGRAPHRPAAADAAAAACAQHGRPPPLPLPPNVSIAELPKRLRPTKVFKAGVERPAEGAVSCVSEPLAPGMEKLPDGQNGDGQRRDSSERSFHNLSLQIGTDHAWLSEWLQTDALKDRPPAELVEVASEILSDVSTLGADCDRLFSKTCREVSGRSYIDLEKLHEITQLLLERFNVKSSCTERVADVYSAVCGRGDTGLSQVEFRGYIAAVLTQVLQDLDARMGGRSPEAAENSDSGGIVESFQGRLNFVAPSASPRPRPVKITRRAVGLEFLRAPLEAYAASRVADSPFLAEAPGAALHWGHAAAMASVYPQLAFGAFLGWQIRMGKGQETTPLSMGFSSATLHPLLSLGAFLFFLIGGQGGLVLLTAQKQTILDSPHAVTALLGLSLLALQALLPVFFENSQLRTAHAFLGSFIVLLMVVHAAFGVALGLSF</sequence>
<gene>
    <name evidence="3" type="ORF">C1SCF055_LOCUS44543</name>
</gene>
<dbReference type="PANTHER" id="PTHR36738:SF1">
    <property type="entry name" value="EXPRESSED PROTEIN"/>
    <property type="match status" value="1"/>
</dbReference>
<reference evidence="3" key="1">
    <citation type="submission" date="2022-10" db="EMBL/GenBank/DDBJ databases">
        <authorList>
            <person name="Chen Y."/>
            <person name="Dougan E. K."/>
            <person name="Chan C."/>
            <person name="Rhodes N."/>
            <person name="Thang M."/>
        </authorList>
    </citation>
    <scope>NUCLEOTIDE SEQUENCE</scope>
</reference>
<evidence type="ECO:0000313" key="5">
    <source>
        <dbReference type="EMBL" id="CAL4807409.1"/>
    </source>
</evidence>
<dbReference type="InterPro" id="IPR025067">
    <property type="entry name" value="DUF4079"/>
</dbReference>
<keyword evidence="2" id="KW-0812">Transmembrane</keyword>
<evidence type="ECO:0000313" key="4">
    <source>
        <dbReference type="EMBL" id="CAL1173472.1"/>
    </source>
</evidence>
<keyword evidence="6" id="KW-1185">Reference proteome</keyword>
<dbReference type="OrthoDB" id="440987at2759"/>
<dbReference type="EMBL" id="CAMXCT030006789">
    <property type="protein sequence ID" value="CAL4807409.1"/>
    <property type="molecule type" value="Genomic_DNA"/>
</dbReference>
<reference evidence="4" key="2">
    <citation type="submission" date="2024-04" db="EMBL/GenBank/DDBJ databases">
        <authorList>
            <person name="Chen Y."/>
            <person name="Shah S."/>
            <person name="Dougan E. K."/>
            <person name="Thang M."/>
            <person name="Chan C."/>
        </authorList>
    </citation>
    <scope>NUCLEOTIDE SEQUENCE [LARGE SCALE GENOMIC DNA]</scope>
</reference>
<proteinExistence type="predicted"/>
<dbReference type="Pfam" id="PF13301">
    <property type="entry name" value="DUF4079"/>
    <property type="match status" value="1"/>
</dbReference>
<dbReference type="Proteomes" id="UP001152797">
    <property type="component" value="Unassembled WGS sequence"/>
</dbReference>
<evidence type="ECO:0000313" key="6">
    <source>
        <dbReference type="Proteomes" id="UP001152797"/>
    </source>
</evidence>
<feature type="transmembrane region" description="Helical" evidence="2">
    <location>
        <begin position="383"/>
        <end position="402"/>
    </location>
</feature>
<accession>A0A9P1GS92</accession>
<feature type="transmembrane region" description="Helical" evidence="2">
    <location>
        <begin position="414"/>
        <end position="434"/>
    </location>
</feature>
<feature type="transmembrane region" description="Helical" evidence="2">
    <location>
        <begin position="349"/>
        <end position="371"/>
    </location>
</feature>
<organism evidence="3">
    <name type="scientific">Cladocopium goreaui</name>
    <dbReference type="NCBI Taxonomy" id="2562237"/>
    <lineage>
        <taxon>Eukaryota</taxon>
        <taxon>Sar</taxon>
        <taxon>Alveolata</taxon>
        <taxon>Dinophyceae</taxon>
        <taxon>Suessiales</taxon>
        <taxon>Symbiodiniaceae</taxon>
        <taxon>Cladocopium</taxon>
    </lineage>
</organism>
<keyword evidence="2" id="KW-0472">Membrane</keyword>
<feature type="region of interest" description="Disordered" evidence="1">
    <location>
        <begin position="65"/>
        <end position="91"/>
    </location>
</feature>
<feature type="compositionally biased region" description="Low complexity" evidence="1">
    <location>
        <begin position="1"/>
        <end position="24"/>
    </location>
</feature>
<name>A0A9P1GS92_9DINO</name>
<dbReference type="EMBL" id="CAMXCT010006789">
    <property type="protein sequence ID" value="CAI4020097.1"/>
    <property type="molecule type" value="Genomic_DNA"/>
</dbReference>
<feature type="region of interest" description="Disordered" evidence="1">
    <location>
        <begin position="1"/>
        <end position="36"/>
    </location>
</feature>
<comment type="caution">
    <text evidence="3">The sequence shown here is derived from an EMBL/GenBank/DDBJ whole genome shotgun (WGS) entry which is preliminary data.</text>
</comment>
<dbReference type="AlphaFoldDB" id="A0A9P1GS92"/>
<evidence type="ECO:0000256" key="1">
    <source>
        <dbReference type="SAM" id="MobiDB-lite"/>
    </source>
</evidence>
<evidence type="ECO:0000256" key="2">
    <source>
        <dbReference type="SAM" id="Phobius"/>
    </source>
</evidence>
<dbReference type="PANTHER" id="PTHR36738">
    <property type="entry name" value="EXPRESSED PROTEIN"/>
    <property type="match status" value="1"/>
</dbReference>